<feature type="compositionally biased region" description="Acidic residues" evidence="1">
    <location>
        <begin position="48"/>
        <end position="77"/>
    </location>
</feature>
<reference evidence="2" key="1">
    <citation type="submission" date="2020-08" db="EMBL/GenBank/DDBJ databases">
        <title>Multicomponent nature underlies the extraordinary mechanical properties of spider dragline silk.</title>
        <authorList>
            <person name="Kono N."/>
            <person name="Nakamura H."/>
            <person name="Mori M."/>
            <person name="Yoshida Y."/>
            <person name="Ohtoshi R."/>
            <person name="Malay A.D."/>
            <person name="Moran D.A.P."/>
            <person name="Tomita M."/>
            <person name="Numata K."/>
            <person name="Arakawa K."/>
        </authorList>
    </citation>
    <scope>NUCLEOTIDE SEQUENCE</scope>
</reference>
<dbReference type="Proteomes" id="UP000886998">
    <property type="component" value="Unassembled WGS sequence"/>
</dbReference>
<sequence>MESIRCSVIQGPSDECKMEINNFLNGVSCDNKEGGSDDGRETEKEADNDGGNEDVDEPTDEEKDVNGNEEEDEIEDTNESKGEGGGLDERGEPDTDYEPAL</sequence>
<evidence type="ECO:0000256" key="1">
    <source>
        <dbReference type="SAM" id="MobiDB-lite"/>
    </source>
</evidence>
<evidence type="ECO:0000313" key="3">
    <source>
        <dbReference type="Proteomes" id="UP000886998"/>
    </source>
</evidence>
<feature type="region of interest" description="Disordered" evidence="1">
    <location>
        <begin position="25"/>
        <end position="101"/>
    </location>
</feature>
<gene>
    <name evidence="2" type="ORF">TNIN_274731</name>
</gene>
<feature type="compositionally biased region" description="Basic and acidic residues" evidence="1">
    <location>
        <begin position="78"/>
        <end position="93"/>
    </location>
</feature>
<proteinExistence type="predicted"/>
<comment type="caution">
    <text evidence="2">The sequence shown here is derived from an EMBL/GenBank/DDBJ whole genome shotgun (WGS) entry which is preliminary data.</text>
</comment>
<accession>A0A8X6YGL2</accession>
<keyword evidence="3" id="KW-1185">Reference proteome</keyword>
<dbReference type="EMBL" id="BMAV01018098">
    <property type="protein sequence ID" value="GFY70217.1"/>
    <property type="molecule type" value="Genomic_DNA"/>
</dbReference>
<protein>
    <submittedName>
        <fullName evidence="2">Uncharacterized protein</fullName>
    </submittedName>
</protein>
<name>A0A8X6YGL2_9ARAC</name>
<evidence type="ECO:0000313" key="2">
    <source>
        <dbReference type="EMBL" id="GFY70217.1"/>
    </source>
</evidence>
<feature type="compositionally biased region" description="Basic and acidic residues" evidence="1">
    <location>
        <begin position="30"/>
        <end position="47"/>
    </location>
</feature>
<organism evidence="2 3">
    <name type="scientific">Trichonephila inaurata madagascariensis</name>
    <dbReference type="NCBI Taxonomy" id="2747483"/>
    <lineage>
        <taxon>Eukaryota</taxon>
        <taxon>Metazoa</taxon>
        <taxon>Ecdysozoa</taxon>
        <taxon>Arthropoda</taxon>
        <taxon>Chelicerata</taxon>
        <taxon>Arachnida</taxon>
        <taxon>Araneae</taxon>
        <taxon>Araneomorphae</taxon>
        <taxon>Entelegynae</taxon>
        <taxon>Araneoidea</taxon>
        <taxon>Nephilidae</taxon>
        <taxon>Trichonephila</taxon>
        <taxon>Trichonephila inaurata</taxon>
    </lineage>
</organism>
<dbReference type="AlphaFoldDB" id="A0A8X6YGL2"/>